<name>A0A2N8KMM9_9BURK</name>
<comment type="similarity">
    <text evidence="1">Belongs to the enoyl-CoA hydratase/isomerase family.</text>
</comment>
<evidence type="ECO:0000313" key="4">
    <source>
        <dbReference type="Proteomes" id="UP000235994"/>
    </source>
</evidence>
<dbReference type="NCBIfam" id="NF006699">
    <property type="entry name" value="PRK09245.1"/>
    <property type="match status" value="1"/>
</dbReference>
<evidence type="ECO:0000256" key="1">
    <source>
        <dbReference type="ARBA" id="ARBA00005254"/>
    </source>
</evidence>
<comment type="caution">
    <text evidence="3">The sequence shown here is derived from an EMBL/GenBank/DDBJ whole genome shotgun (WGS) entry which is preliminary data.</text>
</comment>
<reference evidence="3 4" key="1">
    <citation type="submission" date="2018-01" db="EMBL/GenBank/DDBJ databases">
        <title>The draft genome of an aniline degradation strain ANB-1.</title>
        <authorList>
            <person name="Zhang L."/>
            <person name="Jiang J."/>
        </authorList>
    </citation>
    <scope>NUCLEOTIDE SEQUENCE [LARGE SCALE GENOMIC DNA]</scope>
    <source>
        <strain evidence="3 4">ANB-1</strain>
    </source>
</reference>
<sequence>MSDFLKRERHGAVLLLTMDRQATRNALSDADAVDALVDVCAEVNADMSVRAVVLTGSHGVFSSGGNLKTLDATVGAGLGEPVRSRQAYRDGIQRVPLALCNLEVPTIAAVNGPAIGAGCDLACMCDIRLAAEQARFAESFVKLGLTPGDGGAWLLPRAVGMSRACEMAFTGRSVDAAQALQMGLVSQVLAGEALLPAAMALAQEIAQHSGHALRLTKRLLREGQHTRLDTLLELSAGFQALAHHTQEHARALDGYLDKARA</sequence>
<gene>
    <name evidence="3" type="ORF">C1I89_11065</name>
</gene>
<dbReference type="CDD" id="cd06558">
    <property type="entry name" value="crotonase-like"/>
    <property type="match status" value="1"/>
</dbReference>
<dbReference type="EC" id="4.2.1.17" evidence="3"/>
<dbReference type="Proteomes" id="UP000235994">
    <property type="component" value="Unassembled WGS sequence"/>
</dbReference>
<dbReference type="InterPro" id="IPR014748">
    <property type="entry name" value="Enoyl-CoA_hydra_C"/>
</dbReference>
<dbReference type="Gene3D" id="3.90.226.10">
    <property type="entry name" value="2-enoyl-CoA Hydratase, Chain A, domain 1"/>
    <property type="match status" value="1"/>
</dbReference>
<dbReference type="RefSeq" id="WP_102772766.1">
    <property type="nucleotide sequence ID" value="NZ_POQS01000002.1"/>
</dbReference>
<proteinExistence type="inferred from homology"/>
<dbReference type="SUPFAM" id="SSF52096">
    <property type="entry name" value="ClpP/crotonase"/>
    <property type="match status" value="1"/>
</dbReference>
<dbReference type="AlphaFoldDB" id="A0A2N8KMM9"/>
<dbReference type="GO" id="GO:0004300">
    <property type="term" value="F:enoyl-CoA hydratase activity"/>
    <property type="evidence" value="ECO:0007669"/>
    <property type="project" value="UniProtKB-EC"/>
</dbReference>
<organism evidence="3 4">
    <name type="scientific">Achromobacter pulmonis</name>
    <dbReference type="NCBI Taxonomy" id="1389932"/>
    <lineage>
        <taxon>Bacteria</taxon>
        <taxon>Pseudomonadati</taxon>
        <taxon>Pseudomonadota</taxon>
        <taxon>Betaproteobacteria</taxon>
        <taxon>Burkholderiales</taxon>
        <taxon>Alcaligenaceae</taxon>
        <taxon>Achromobacter</taxon>
    </lineage>
</organism>
<dbReference type="InterPro" id="IPR029045">
    <property type="entry name" value="ClpP/crotonase-like_dom_sf"/>
</dbReference>
<evidence type="ECO:0000313" key="3">
    <source>
        <dbReference type="EMBL" id="PND34707.1"/>
    </source>
</evidence>
<dbReference type="Gene3D" id="1.10.12.10">
    <property type="entry name" value="Lyase 2-enoyl-coa Hydratase, Chain A, domain 2"/>
    <property type="match status" value="1"/>
</dbReference>
<dbReference type="Pfam" id="PF00378">
    <property type="entry name" value="ECH_1"/>
    <property type="match status" value="1"/>
</dbReference>
<keyword evidence="4" id="KW-1185">Reference proteome</keyword>
<dbReference type="InterPro" id="IPR001753">
    <property type="entry name" value="Enoyl-CoA_hydra/iso"/>
</dbReference>
<dbReference type="GO" id="GO:0006635">
    <property type="term" value="P:fatty acid beta-oxidation"/>
    <property type="evidence" value="ECO:0007669"/>
    <property type="project" value="TreeGrafter"/>
</dbReference>
<dbReference type="PANTHER" id="PTHR11941:SF54">
    <property type="entry name" value="ENOYL-COA HYDRATASE, MITOCHONDRIAL"/>
    <property type="match status" value="1"/>
</dbReference>
<protein>
    <submittedName>
        <fullName evidence="3">Enoyl-CoA hydratase</fullName>
        <ecNumber evidence="3">4.2.1.17</ecNumber>
    </submittedName>
</protein>
<dbReference type="EMBL" id="POQS01000002">
    <property type="protein sequence ID" value="PND34707.1"/>
    <property type="molecule type" value="Genomic_DNA"/>
</dbReference>
<dbReference type="PANTHER" id="PTHR11941">
    <property type="entry name" value="ENOYL-COA HYDRATASE-RELATED"/>
    <property type="match status" value="1"/>
</dbReference>
<evidence type="ECO:0000256" key="2">
    <source>
        <dbReference type="ARBA" id="ARBA00023239"/>
    </source>
</evidence>
<keyword evidence="2 3" id="KW-0456">Lyase</keyword>
<accession>A0A2N8KMM9</accession>